<reference evidence="2" key="1">
    <citation type="submission" date="2022-12" db="EMBL/GenBank/DDBJ databases">
        <title>Draft genome sequences of 22 rhizogenic Agrobacterium biovar 1 strains, the causative agent of hairy root disease.</title>
        <authorList>
            <person name="Kim N."/>
            <person name="Vargas P."/>
            <person name="Rediers H."/>
        </authorList>
    </citation>
    <scope>NUCLEOTIDE SEQUENCE</scope>
    <source>
        <strain evidence="2">ST07.17.026</strain>
    </source>
</reference>
<keyword evidence="1" id="KW-1133">Transmembrane helix</keyword>
<evidence type="ECO:0000313" key="2">
    <source>
        <dbReference type="EMBL" id="MCZ7912946.1"/>
    </source>
</evidence>
<proteinExistence type="predicted"/>
<evidence type="ECO:0000256" key="1">
    <source>
        <dbReference type="SAM" id="Phobius"/>
    </source>
</evidence>
<evidence type="ECO:0000313" key="3">
    <source>
        <dbReference type="Proteomes" id="UP001151309"/>
    </source>
</evidence>
<protein>
    <submittedName>
        <fullName evidence="2">DUF2523 family protein</fullName>
    </submittedName>
</protein>
<sequence>MWSLMLSLLFYALNWVVRAVMFKAVLYIALWYFTTEACQYLLTKIEFGGEGFQGALSNVNQYVVYFLVALKLDAGLPMIISAMMTRFAIRRLPIIG</sequence>
<dbReference type="AlphaFoldDB" id="A0A9X3KJN3"/>
<dbReference type="EMBL" id="JAPZLT010000029">
    <property type="protein sequence ID" value="MCZ7912946.1"/>
    <property type="molecule type" value="Genomic_DNA"/>
</dbReference>
<keyword evidence="3" id="KW-1185">Reference proteome</keyword>
<keyword evidence="1" id="KW-0472">Membrane</keyword>
<keyword evidence="1" id="KW-0812">Transmembrane</keyword>
<gene>
    <name evidence="2" type="ORF">O9X94_26860</name>
</gene>
<comment type="caution">
    <text evidence="2">The sequence shown here is derived from an EMBL/GenBank/DDBJ whole genome shotgun (WGS) entry which is preliminary data.</text>
</comment>
<accession>A0A9X3KJN3</accession>
<name>A0A9X3KJN3_9HYPH</name>
<organism evidence="2 3">
    <name type="scientific">Agrobacterium leguminum</name>
    <dbReference type="NCBI Taxonomy" id="2792015"/>
    <lineage>
        <taxon>Bacteria</taxon>
        <taxon>Pseudomonadati</taxon>
        <taxon>Pseudomonadota</taxon>
        <taxon>Alphaproteobacteria</taxon>
        <taxon>Hyphomicrobiales</taxon>
        <taxon>Rhizobiaceae</taxon>
        <taxon>Rhizobium/Agrobacterium group</taxon>
        <taxon>Agrobacterium</taxon>
    </lineage>
</organism>
<dbReference type="Pfam" id="PF10734">
    <property type="entry name" value="DUF2523"/>
    <property type="match status" value="1"/>
</dbReference>
<feature type="transmembrane region" description="Helical" evidence="1">
    <location>
        <begin position="62"/>
        <end position="84"/>
    </location>
</feature>
<dbReference type="Proteomes" id="UP001151309">
    <property type="component" value="Unassembled WGS sequence"/>
</dbReference>
<dbReference type="InterPro" id="IPR019670">
    <property type="entry name" value="DUF2523"/>
</dbReference>